<organism evidence="2 3">
    <name type="scientific">Candidatus Regiella insecticola 5.15</name>
    <dbReference type="NCBI Taxonomy" id="1005043"/>
    <lineage>
        <taxon>Bacteria</taxon>
        <taxon>Pseudomonadati</taxon>
        <taxon>Pseudomonadota</taxon>
        <taxon>Gammaproteobacteria</taxon>
        <taxon>Enterobacterales</taxon>
        <taxon>Enterobacteriaceae</taxon>
        <taxon>aphid secondary symbionts</taxon>
        <taxon>Candidatus Regiella</taxon>
    </lineage>
</organism>
<evidence type="ECO:0000313" key="3">
    <source>
        <dbReference type="Proteomes" id="UP000004116"/>
    </source>
</evidence>
<dbReference type="InterPro" id="IPR003497">
    <property type="entry name" value="BRO_N_domain"/>
</dbReference>
<keyword evidence="3" id="KW-1185">Reference proteome</keyword>
<reference evidence="2 3" key="1">
    <citation type="journal article" date="2012" name="Genome Res.">
        <title>Genomic basis of endosymbiont-conferred protection against an insect parasitoid.</title>
        <authorList>
            <person name="Hansen A.K."/>
            <person name="Vorburger C."/>
            <person name="Moran N.A."/>
        </authorList>
    </citation>
    <scope>NUCLEOTIDE SEQUENCE [LARGE SCALE GENOMIC DNA]</scope>
    <source>
        <strain evidence="3">R5.15</strain>
    </source>
</reference>
<feature type="non-terminal residue" evidence="2">
    <location>
        <position position="1"/>
    </location>
</feature>
<sequence>AADICQALGITNPTEAIRKLDNDEKNTLSLTEGIHGSAGNPNVNIISESGMYTLVLRCRDAVKQGT</sequence>
<gene>
    <name evidence="2" type="ORF">Rin_00001060</name>
</gene>
<dbReference type="Pfam" id="PF02498">
    <property type="entry name" value="Bro-N"/>
    <property type="match status" value="1"/>
</dbReference>
<dbReference type="AlphaFoldDB" id="G2GWH0"/>
<dbReference type="EMBL" id="AGCA01000026">
    <property type="protein sequence ID" value="EGY29912.1"/>
    <property type="molecule type" value="Genomic_DNA"/>
</dbReference>
<evidence type="ECO:0000313" key="2">
    <source>
        <dbReference type="EMBL" id="EGY29912.1"/>
    </source>
</evidence>
<comment type="caution">
    <text evidence="2">The sequence shown here is derived from an EMBL/GenBank/DDBJ whole genome shotgun (WGS) entry which is preliminary data.</text>
</comment>
<dbReference type="PANTHER" id="PTHR36180">
    <property type="entry name" value="DNA-BINDING PROTEIN-RELATED-RELATED"/>
    <property type="match status" value="1"/>
</dbReference>
<proteinExistence type="predicted"/>
<dbReference type="PANTHER" id="PTHR36180:SF2">
    <property type="entry name" value="BRO FAMILY PROTEIN"/>
    <property type="match status" value="1"/>
</dbReference>
<evidence type="ECO:0000259" key="1">
    <source>
        <dbReference type="SMART" id="SM01040"/>
    </source>
</evidence>
<dbReference type="SMART" id="SM01040">
    <property type="entry name" value="Bro-N"/>
    <property type="match status" value="1"/>
</dbReference>
<dbReference type="Proteomes" id="UP000004116">
    <property type="component" value="Unassembled WGS sequence"/>
</dbReference>
<accession>G2GWH0</accession>
<protein>
    <submittedName>
        <fullName evidence="2">Prophage antirepressor</fullName>
    </submittedName>
</protein>
<name>G2GWH0_9ENTR</name>
<feature type="domain" description="Bro-N" evidence="1">
    <location>
        <begin position="1"/>
        <end position="64"/>
    </location>
</feature>